<dbReference type="OrthoDB" id="370015at2"/>
<evidence type="ECO:0000256" key="3">
    <source>
        <dbReference type="ARBA" id="ARBA00023235"/>
    </source>
</evidence>
<dbReference type="KEGG" id="talb:FTW19_13330"/>
<dbReference type="Pfam" id="PF00378">
    <property type="entry name" value="ECH_1"/>
    <property type="match status" value="1"/>
</dbReference>
<proteinExistence type="predicted"/>
<keyword evidence="3" id="KW-0413">Isomerase</keyword>
<comment type="subcellular location">
    <subcellularLocation>
        <location evidence="1">Peroxisome</location>
    </subcellularLocation>
</comment>
<dbReference type="EMBL" id="CP042806">
    <property type="protein sequence ID" value="QEE28893.1"/>
    <property type="molecule type" value="Genomic_DNA"/>
</dbReference>
<evidence type="ECO:0000256" key="1">
    <source>
        <dbReference type="ARBA" id="ARBA00004275"/>
    </source>
</evidence>
<dbReference type="Gene3D" id="3.90.226.10">
    <property type="entry name" value="2-enoyl-CoA Hydratase, Chain A, domain 1"/>
    <property type="match status" value="1"/>
</dbReference>
<keyword evidence="5" id="KW-1185">Reference proteome</keyword>
<reference evidence="4 5" key="1">
    <citation type="submission" date="2019-08" db="EMBL/GenBank/DDBJ databases">
        <title>Complete genome sequence of Terriglobus albidus strain ORNL.</title>
        <authorList>
            <person name="Podar M."/>
        </authorList>
    </citation>
    <scope>NUCLEOTIDE SEQUENCE [LARGE SCALE GENOMIC DNA]</scope>
    <source>
        <strain evidence="4 5">ORNL</strain>
    </source>
</reference>
<dbReference type="CDD" id="cd06558">
    <property type="entry name" value="crotonase-like"/>
    <property type="match status" value="1"/>
</dbReference>
<protein>
    <submittedName>
        <fullName evidence="4">Enoyl-CoA hydratase</fullName>
    </submittedName>
</protein>
<dbReference type="GO" id="GO:0004165">
    <property type="term" value="F:delta(3)-delta(2)-enoyl-CoA isomerase activity"/>
    <property type="evidence" value="ECO:0007669"/>
    <property type="project" value="UniProtKB-ARBA"/>
</dbReference>
<dbReference type="InterPro" id="IPR051053">
    <property type="entry name" value="ECH/Chromodomain_protein"/>
</dbReference>
<sequence>MSDIVGTQDGAILRIELNRPQKKNALTSEMYITIAELLNGAQSNPEVRVVLIHSSGDVFSAGNDLQDFIDHPPGTGDGPQKKLIDALSRLDIPLVAAVRGAAVGSGATMLSYCDFVYVGESSKFQYPFINLAVVPEFGTSFSLPEQVGYLRAAEVILLGHPFDATVAQSMGLVTKVLPDSEVFEVAVRTSNELAQKPAGALQASKQLMRRQIRPHVEQAVQAELVEFSEKVRSAEAREAFAAFFEKRPPRFNTSASPPAHSE</sequence>
<dbReference type="Proteomes" id="UP000321820">
    <property type="component" value="Chromosome"/>
</dbReference>
<evidence type="ECO:0000313" key="5">
    <source>
        <dbReference type="Proteomes" id="UP000321820"/>
    </source>
</evidence>
<dbReference type="InterPro" id="IPR029045">
    <property type="entry name" value="ClpP/crotonase-like_dom_sf"/>
</dbReference>
<dbReference type="PANTHER" id="PTHR43684">
    <property type="match status" value="1"/>
</dbReference>
<gene>
    <name evidence="4" type="ORF">FTW19_13330</name>
</gene>
<dbReference type="RefSeq" id="WP_147648091.1">
    <property type="nucleotide sequence ID" value="NZ_CP042806.1"/>
</dbReference>
<name>A0A5B9E9J7_9BACT</name>
<dbReference type="AlphaFoldDB" id="A0A5B9E9J7"/>
<keyword evidence="2" id="KW-0576">Peroxisome</keyword>
<evidence type="ECO:0000256" key="2">
    <source>
        <dbReference type="ARBA" id="ARBA00023140"/>
    </source>
</evidence>
<organism evidence="4 5">
    <name type="scientific">Terriglobus albidus</name>
    <dbReference type="NCBI Taxonomy" id="1592106"/>
    <lineage>
        <taxon>Bacteria</taxon>
        <taxon>Pseudomonadati</taxon>
        <taxon>Acidobacteriota</taxon>
        <taxon>Terriglobia</taxon>
        <taxon>Terriglobales</taxon>
        <taxon>Acidobacteriaceae</taxon>
        <taxon>Terriglobus</taxon>
    </lineage>
</organism>
<accession>A0A5B9E9J7</accession>
<dbReference type="SUPFAM" id="SSF52096">
    <property type="entry name" value="ClpP/crotonase"/>
    <property type="match status" value="1"/>
</dbReference>
<evidence type="ECO:0000313" key="4">
    <source>
        <dbReference type="EMBL" id="QEE28893.1"/>
    </source>
</evidence>
<dbReference type="InterPro" id="IPR001753">
    <property type="entry name" value="Enoyl-CoA_hydra/iso"/>
</dbReference>
<dbReference type="PANTHER" id="PTHR43684:SF1">
    <property type="entry name" value="ENOYL-COA DELTA ISOMERASE 2"/>
    <property type="match status" value="1"/>
</dbReference>